<keyword evidence="4" id="KW-1185">Reference proteome</keyword>
<dbReference type="SMART" id="SM00513">
    <property type="entry name" value="SAP"/>
    <property type="match status" value="1"/>
</dbReference>
<feature type="compositionally biased region" description="Polar residues" evidence="1">
    <location>
        <begin position="75"/>
        <end position="100"/>
    </location>
</feature>
<dbReference type="AlphaFoldDB" id="A0A397TV91"/>
<feature type="domain" description="SAP" evidence="2">
    <location>
        <begin position="18"/>
        <end position="52"/>
    </location>
</feature>
<evidence type="ECO:0000313" key="4">
    <source>
        <dbReference type="Proteomes" id="UP000265703"/>
    </source>
</evidence>
<dbReference type="SUPFAM" id="SSF68906">
    <property type="entry name" value="SAP domain"/>
    <property type="match status" value="1"/>
</dbReference>
<dbReference type="Gene3D" id="1.10.720.30">
    <property type="entry name" value="SAP domain"/>
    <property type="match status" value="1"/>
</dbReference>
<reference evidence="3 4" key="1">
    <citation type="submission" date="2018-06" db="EMBL/GenBank/DDBJ databases">
        <title>Comparative genomics reveals the genomic features of Rhizophagus irregularis, R. cerebriforme, R. diaphanum and Gigaspora rosea, and their symbiotic lifestyle signature.</title>
        <authorList>
            <person name="Morin E."/>
            <person name="San Clemente H."/>
            <person name="Chen E.C.H."/>
            <person name="De La Providencia I."/>
            <person name="Hainaut M."/>
            <person name="Kuo A."/>
            <person name="Kohler A."/>
            <person name="Murat C."/>
            <person name="Tang N."/>
            <person name="Roy S."/>
            <person name="Loubradou J."/>
            <person name="Henrissat B."/>
            <person name="Grigoriev I.V."/>
            <person name="Corradi N."/>
            <person name="Roux C."/>
            <person name="Martin F.M."/>
        </authorList>
    </citation>
    <scope>NUCLEOTIDE SEQUENCE [LARGE SCALE GENOMIC DNA]</scope>
    <source>
        <strain evidence="3 4">DAOM 227022</strain>
    </source>
</reference>
<organism evidence="3 4">
    <name type="scientific">Glomus cerebriforme</name>
    <dbReference type="NCBI Taxonomy" id="658196"/>
    <lineage>
        <taxon>Eukaryota</taxon>
        <taxon>Fungi</taxon>
        <taxon>Fungi incertae sedis</taxon>
        <taxon>Mucoromycota</taxon>
        <taxon>Glomeromycotina</taxon>
        <taxon>Glomeromycetes</taxon>
        <taxon>Glomerales</taxon>
        <taxon>Glomeraceae</taxon>
        <taxon>Glomus</taxon>
    </lineage>
</organism>
<accession>A0A397TV91</accession>
<comment type="caution">
    <text evidence="3">The sequence shown here is derived from an EMBL/GenBank/DDBJ whole genome shotgun (WGS) entry which is preliminary data.</text>
</comment>
<dbReference type="Pfam" id="PF02037">
    <property type="entry name" value="SAP"/>
    <property type="match status" value="1"/>
</dbReference>
<dbReference type="PROSITE" id="PS50800">
    <property type="entry name" value="SAP"/>
    <property type="match status" value="1"/>
</dbReference>
<dbReference type="Proteomes" id="UP000265703">
    <property type="component" value="Unassembled WGS sequence"/>
</dbReference>
<dbReference type="OrthoDB" id="5964929at2759"/>
<dbReference type="InterPro" id="IPR036361">
    <property type="entry name" value="SAP_dom_sf"/>
</dbReference>
<proteinExistence type="predicted"/>
<feature type="region of interest" description="Disordered" evidence="1">
    <location>
        <begin position="72"/>
        <end position="100"/>
    </location>
</feature>
<evidence type="ECO:0000259" key="2">
    <source>
        <dbReference type="PROSITE" id="PS50800"/>
    </source>
</evidence>
<evidence type="ECO:0000313" key="3">
    <source>
        <dbReference type="EMBL" id="RIA99081.1"/>
    </source>
</evidence>
<sequence length="182" mass="20519">MEENINTTILTPAILSSISSMKRSELQKLCKKYGLKANGKNTDLQKKIKQYALNSEGSTKDMEDIEMMDIDRSSSRNQYADSVSEPTTPQTPSAIPLEQQNKVRSSLVDDSPINIKTSESFAGDLVPMEQCLALIPYKEFIFSDLVKEQDDDTLKVAEMRINEPLVSGSFLKLFHRIMLHID</sequence>
<protein>
    <recommendedName>
        <fullName evidence="2">SAP domain-containing protein</fullName>
    </recommendedName>
</protein>
<dbReference type="EMBL" id="QKYT01000007">
    <property type="protein sequence ID" value="RIA99081.1"/>
    <property type="molecule type" value="Genomic_DNA"/>
</dbReference>
<evidence type="ECO:0000256" key="1">
    <source>
        <dbReference type="SAM" id="MobiDB-lite"/>
    </source>
</evidence>
<gene>
    <name evidence="3" type="ORF">C1645_519582</name>
</gene>
<dbReference type="InterPro" id="IPR003034">
    <property type="entry name" value="SAP_dom"/>
</dbReference>
<name>A0A397TV91_9GLOM</name>